<dbReference type="RefSeq" id="WP_079648003.1">
    <property type="nucleotide sequence ID" value="NZ_FUYM01000004.1"/>
</dbReference>
<dbReference type="Proteomes" id="UP000189818">
    <property type="component" value="Unassembled WGS sequence"/>
</dbReference>
<keyword evidence="3" id="KW-1185">Reference proteome</keyword>
<sequence>MKFTSRFALVAALGVAVAAVAPGTPAFAKKKDEAAAPALKIGEAIRKPLAEADAAIKAKNIPAADAALAQAKQLAKTPDEQYVVAQYGLNAAQASGDQARLSTALDELIATGEAANQLNDDARSKYYWFQGQFAYQAKNYAKAEASLSRAIAAGSTEADAYAILADAQSRNGKTTEALATLQKVIDAKAAAGQAAPSEWYGRGADMASRGKLPNEFVKITTAWLAAYPVKQNWHDSLFIYRQMAGLSGDADLDLLRLSRAVGVLPLSAQSNYIDYALAVYLRFPNEAVDVLNEGIAAGKLNPSTSQNTREIIALSQPKLAPDKASIPAAITAANGPKATYKSVMTTADLVYGYKDYAKAAELYKVALTKPGADAAQANFRLGLALAQAGDKAGAKAALDQVTTGNYAVLANYAKVWAQNPPTS</sequence>
<dbReference type="InterPro" id="IPR011990">
    <property type="entry name" value="TPR-like_helical_dom_sf"/>
</dbReference>
<protein>
    <submittedName>
        <fullName evidence="2">Tetratricopeptide repeat-containing protein</fullName>
    </submittedName>
</protein>
<evidence type="ECO:0000256" key="1">
    <source>
        <dbReference type="SAM" id="SignalP"/>
    </source>
</evidence>
<gene>
    <name evidence="2" type="ORF">SAMN06295920_10485</name>
</gene>
<dbReference type="OrthoDB" id="7325958at2"/>
<accession>A0A1T5CIK3</accession>
<dbReference type="EMBL" id="FUYM01000004">
    <property type="protein sequence ID" value="SKB59161.1"/>
    <property type="molecule type" value="Genomic_DNA"/>
</dbReference>
<evidence type="ECO:0000313" key="2">
    <source>
        <dbReference type="EMBL" id="SKB59161.1"/>
    </source>
</evidence>
<dbReference type="SUPFAM" id="SSF48452">
    <property type="entry name" value="TPR-like"/>
    <property type="match status" value="1"/>
</dbReference>
<dbReference type="Gene3D" id="1.25.40.10">
    <property type="entry name" value="Tetratricopeptide repeat domain"/>
    <property type="match status" value="1"/>
</dbReference>
<feature type="signal peptide" evidence="1">
    <location>
        <begin position="1"/>
        <end position="28"/>
    </location>
</feature>
<dbReference type="AlphaFoldDB" id="A0A1T5CIK3"/>
<name>A0A1T5CIK3_9SPHN</name>
<keyword evidence="1" id="KW-0732">Signal</keyword>
<organism evidence="2 3">
    <name type="scientific">Rhizorhabdus histidinilytica</name>
    <dbReference type="NCBI Taxonomy" id="439228"/>
    <lineage>
        <taxon>Bacteria</taxon>
        <taxon>Pseudomonadati</taxon>
        <taxon>Pseudomonadota</taxon>
        <taxon>Alphaproteobacteria</taxon>
        <taxon>Sphingomonadales</taxon>
        <taxon>Sphingomonadaceae</taxon>
        <taxon>Rhizorhabdus</taxon>
    </lineage>
</organism>
<evidence type="ECO:0000313" key="3">
    <source>
        <dbReference type="Proteomes" id="UP000189818"/>
    </source>
</evidence>
<dbReference type="STRING" id="439228.SAMN06295920_10485"/>
<feature type="chain" id="PRO_5010570017" evidence="1">
    <location>
        <begin position="29"/>
        <end position="423"/>
    </location>
</feature>
<proteinExistence type="predicted"/>
<reference evidence="3" key="1">
    <citation type="submission" date="2017-02" db="EMBL/GenBank/DDBJ databases">
        <authorList>
            <person name="Varghese N."/>
            <person name="Submissions S."/>
        </authorList>
    </citation>
    <scope>NUCLEOTIDE SEQUENCE [LARGE SCALE GENOMIC DNA]</scope>
    <source>
        <strain evidence="3">UM2</strain>
    </source>
</reference>